<reference evidence="2" key="1">
    <citation type="submission" date="2020-03" db="EMBL/GenBank/DDBJ databases">
        <title>Castanea mollissima Vanexum genome sequencing.</title>
        <authorList>
            <person name="Staton M."/>
        </authorList>
    </citation>
    <scope>NUCLEOTIDE SEQUENCE</scope>
    <source>
        <tissue evidence="2">Leaf</tissue>
    </source>
</reference>
<feature type="region of interest" description="Disordered" evidence="1">
    <location>
        <begin position="1"/>
        <end position="151"/>
    </location>
</feature>
<feature type="compositionally biased region" description="Polar residues" evidence="1">
    <location>
        <begin position="97"/>
        <end position="116"/>
    </location>
</feature>
<accession>A0A8J4S290</accession>
<feature type="region of interest" description="Disordered" evidence="1">
    <location>
        <begin position="164"/>
        <end position="221"/>
    </location>
</feature>
<feature type="compositionally biased region" description="Low complexity" evidence="1">
    <location>
        <begin position="122"/>
        <end position="134"/>
    </location>
</feature>
<protein>
    <submittedName>
        <fullName evidence="2">Uncharacterized protein</fullName>
    </submittedName>
</protein>
<feature type="compositionally biased region" description="Low complexity" evidence="1">
    <location>
        <begin position="190"/>
        <end position="208"/>
    </location>
</feature>
<feature type="compositionally biased region" description="Basic residues" evidence="1">
    <location>
        <begin position="28"/>
        <end position="42"/>
    </location>
</feature>
<dbReference type="AlphaFoldDB" id="A0A8J4S290"/>
<evidence type="ECO:0000313" key="3">
    <source>
        <dbReference type="Proteomes" id="UP000737018"/>
    </source>
</evidence>
<dbReference type="EMBL" id="JRKL02000113">
    <property type="protein sequence ID" value="KAF3974978.1"/>
    <property type="molecule type" value="Genomic_DNA"/>
</dbReference>
<feature type="compositionally biased region" description="Basic residues" evidence="1">
    <location>
        <begin position="8"/>
        <end position="18"/>
    </location>
</feature>
<gene>
    <name evidence="2" type="ORF">CMV_001722</name>
</gene>
<organism evidence="2 3">
    <name type="scientific">Castanea mollissima</name>
    <name type="common">Chinese chestnut</name>
    <dbReference type="NCBI Taxonomy" id="60419"/>
    <lineage>
        <taxon>Eukaryota</taxon>
        <taxon>Viridiplantae</taxon>
        <taxon>Streptophyta</taxon>
        <taxon>Embryophyta</taxon>
        <taxon>Tracheophyta</taxon>
        <taxon>Spermatophyta</taxon>
        <taxon>Magnoliopsida</taxon>
        <taxon>eudicotyledons</taxon>
        <taxon>Gunneridae</taxon>
        <taxon>Pentapetalae</taxon>
        <taxon>rosids</taxon>
        <taxon>fabids</taxon>
        <taxon>Fagales</taxon>
        <taxon>Fagaceae</taxon>
        <taxon>Castanea</taxon>
    </lineage>
</organism>
<proteinExistence type="predicted"/>
<evidence type="ECO:0000256" key="1">
    <source>
        <dbReference type="SAM" id="MobiDB-lite"/>
    </source>
</evidence>
<sequence>VSQCSKKEKPKKQPRHRPATTTTPSASNHHHNQTHHQQQKKKTTTDTQKNNHLGTTPKSQKTTKNNPETHRYTTHRYTTSAPPRDPRRLSHGEHDTTSTCHISPTTSNPSATNPSRPTIHGRSTAPPRSTTTAPPRDPRRLSHGKHGTTPTCHIYLHIKPERHQPMRPSIHGDLGSTPIHHPETHGGLVTASTTPPRSTATAPPRFATLNHAPPNLRPTEA</sequence>
<feature type="compositionally biased region" description="Basic and acidic residues" evidence="1">
    <location>
        <begin position="84"/>
        <end position="96"/>
    </location>
</feature>
<keyword evidence="3" id="KW-1185">Reference proteome</keyword>
<feature type="compositionally biased region" description="Polar residues" evidence="1">
    <location>
        <begin position="53"/>
        <end position="66"/>
    </location>
</feature>
<comment type="caution">
    <text evidence="2">The sequence shown here is derived from an EMBL/GenBank/DDBJ whole genome shotgun (WGS) entry which is preliminary data.</text>
</comment>
<name>A0A8J4S290_9ROSI</name>
<feature type="non-terminal residue" evidence="2">
    <location>
        <position position="1"/>
    </location>
</feature>
<dbReference type="Proteomes" id="UP000737018">
    <property type="component" value="Unassembled WGS sequence"/>
</dbReference>
<evidence type="ECO:0000313" key="2">
    <source>
        <dbReference type="EMBL" id="KAF3974978.1"/>
    </source>
</evidence>